<proteinExistence type="predicted"/>
<evidence type="ECO:0000256" key="1">
    <source>
        <dbReference type="ARBA" id="ARBA00022801"/>
    </source>
</evidence>
<evidence type="ECO:0000259" key="2">
    <source>
        <dbReference type="Pfam" id="PF07859"/>
    </source>
</evidence>
<dbReference type="PANTHER" id="PTHR48081:SF8">
    <property type="entry name" value="ALPHA_BETA HYDROLASE FOLD-3 DOMAIN-CONTAINING PROTEIN-RELATED"/>
    <property type="match status" value="1"/>
</dbReference>
<accession>A0AAU6SD21</accession>
<dbReference type="InterPro" id="IPR013094">
    <property type="entry name" value="AB_hydrolase_3"/>
</dbReference>
<dbReference type="InterPro" id="IPR029058">
    <property type="entry name" value="AB_hydrolase_fold"/>
</dbReference>
<protein>
    <submittedName>
        <fullName evidence="3">Alpha/beta hydrolase</fullName>
    </submittedName>
</protein>
<dbReference type="EMBL" id="CP151632">
    <property type="protein sequence ID" value="WZO34769.1"/>
    <property type="molecule type" value="Genomic_DNA"/>
</dbReference>
<keyword evidence="1 3" id="KW-0378">Hydrolase</keyword>
<organism evidence="3">
    <name type="scientific">Microbacterium sp. LWS13-1.2</name>
    <dbReference type="NCBI Taxonomy" id="3135264"/>
    <lineage>
        <taxon>Bacteria</taxon>
        <taxon>Bacillati</taxon>
        <taxon>Actinomycetota</taxon>
        <taxon>Actinomycetes</taxon>
        <taxon>Micrococcales</taxon>
        <taxon>Microbacteriaceae</taxon>
        <taxon>Microbacterium</taxon>
    </lineage>
</organism>
<sequence>MPLDPFFEERLRVHRKYLFDQALGSVRSRLSALWPFAKGPAAMTGMGGGPTPAAAAPPQDTVSQASAAAPPVVGPNARARARHRQAALAWDRRELHKVGLAGPRIRTTEHVVEVSGHPDVRVRVYHPDPDAPPARGVPGVLSFFGGAFRIGGIGYPTTDAANRRRVHDAGVAVAAVDYALAPEHPYPVAVEQAHAALEWLFAAADELGIDAHRIGVAGTSAGANLAAAVTLVNRDRGGRPLRLQVLEVPVVDLTGGHLDLGATRALGIPRFIALRELRSVARTYLADPRQAREPYASPLLAASLEGLPPAVILTAEYDPLRGDGDAYGAALRRAGVEASVVRYQGVTHDTPIFTAALPAARRWHDDVVAALRGLHA</sequence>
<dbReference type="AlphaFoldDB" id="A0AAU6SD21"/>
<dbReference type="RefSeq" id="WP_349425640.1">
    <property type="nucleotide sequence ID" value="NZ_CP151632.1"/>
</dbReference>
<dbReference type="SUPFAM" id="SSF53474">
    <property type="entry name" value="alpha/beta-Hydrolases"/>
    <property type="match status" value="1"/>
</dbReference>
<evidence type="ECO:0000313" key="3">
    <source>
        <dbReference type="EMBL" id="WZO34769.1"/>
    </source>
</evidence>
<dbReference type="PANTHER" id="PTHR48081">
    <property type="entry name" value="AB HYDROLASE SUPERFAMILY PROTEIN C4A8.06C"/>
    <property type="match status" value="1"/>
</dbReference>
<name>A0AAU6SD21_9MICO</name>
<dbReference type="Gene3D" id="3.40.50.1820">
    <property type="entry name" value="alpha/beta hydrolase"/>
    <property type="match status" value="1"/>
</dbReference>
<dbReference type="InterPro" id="IPR050300">
    <property type="entry name" value="GDXG_lipolytic_enzyme"/>
</dbReference>
<dbReference type="GO" id="GO:0016787">
    <property type="term" value="F:hydrolase activity"/>
    <property type="evidence" value="ECO:0007669"/>
    <property type="project" value="UniProtKB-KW"/>
</dbReference>
<reference evidence="3" key="1">
    <citation type="submission" date="2024-04" db="EMBL/GenBank/DDBJ databases">
        <authorList>
            <person name="Roder T."/>
            <person name="Oberhansli S."/>
            <person name="Kreuzer M."/>
        </authorList>
    </citation>
    <scope>NUCLEOTIDE SEQUENCE</scope>
    <source>
        <strain evidence="3">LWS13-1.2</strain>
    </source>
</reference>
<feature type="domain" description="Alpha/beta hydrolase fold-3" evidence="2">
    <location>
        <begin position="140"/>
        <end position="349"/>
    </location>
</feature>
<gene>
    <name evidence="3" type="ORF">MRBLWS13_002437</name>
</gene>
<dbReference type="Pfam" id="PF07859">
    <property type="entry name" value="Abhydrolase_3"/>
    <property type="match status" value="1"/>
</dbReference>